<protein>
    <submittedName>
        <fullName evidence="1">Uncharacterized protein</fullName>
    </submittedName>
</protein>
<comment type="caution">
    <text evidence="1">The sequence shown here is derived from an EMBL/GenBank/DDBJ whole genome shotgun (WGS) entry which is preliminary data.</text>
</comment>
<evidence type="ECO:0000313" key="1">
    <source>
        <dbReference type="EMBL" id="GKV31954.1"/>
    </source>
</evidence>
<dbReference type="EMBL" id="BPVZ01000093">
    <property type="protein sequence ID" value="GKV31954.1"/>
    <property type="molecule type" value="Genomic_DNA"/>
</dbReference>
<evidence type="ECO:0000313" key="2">
    <source>
        <dbReference type="Proteomes" id="UP001054252"/>
    </source>
</evidence>
<name>A0AAV5L428_9ROSI</name>
<reference evidence="1 2" key="1">
    <citation type="journal article" date="2021" name="Commun. Biol.">
        <title>The genome of Shorea leprosula (Dipterocarpaceae) highlights the ecological relevance of drought in aseasonal tropical rainforests.</title>
        <authorList>
            <person name="Ng K.K.S."/>
            <person name="Kobayashi M.J."/>
            <person name="Fawcett J.A."/>
            <person name="Hatakeyama M."/>
            <person name="Paape T."/>
            <person name="Ng C.H."/>
            <person name="Ang C.C."/>
            <person name="Tnah L.H."/>
            <person name="Lee C.T."/>
            <person name="Nishiyama T."/>
            <person name="Sese J."/>
            <person name="O'Brien M.J."/>
            <person name="Copetti D."/>
            <person name="Mohd Noor M.I."/>
            <person name="Ong R.C."/>
            <person name="Putra M."/>
            <person name="Sireger I.Z."/>
            <person name="Indrioko S."/>
            <person name="Kosugi Y."/>
            <person name="Izuno A."/>
            <person name="Isagi Y."/>
            <person name="Lee S.L."/>
            <person name="Shimizu K.K."/>
        </authorList>
    </citation>
    <scope>NUCLEOTIDE SEQUENCE [LARGE SCALE GENOMIC DNA]</scope>
    <source>
        <strain evidence="1">214</strain>
    </source>
</reference>
<keyword evidence="2" id="KW-1185">Reference proteome</keyword>
<dbReference type="AlphaFoldDB" id="A0AAV5L428"/>
<organism evidence="1 2">
    <name type="scientific">Rubroshorea leprosula</name>
    <dbReference type="NCBI Taxonomy" id="152421"/>
    <lineage>
        <taxon>Eukaryota</taxon>
        <taxon>Viridiplantae</taxon>
        <taxon>Streptophyta</taxon>
        <taxon>Embryophyta</taxon>
        <taxon>Tracheophyta</taxon>
        <taxon>Spermatophyta</taxon>
        <taxon>Magnoliopsida</taxon>
        <taxon>eudicotyledons</taxon>
        <taxon>Gunneridae</taxon>
        <taxon>Pentapetalae</taxon>
        <taxon>rosids</taxon>
        <taxon>malvids</taxon>
        <taxon>Malvales</taxon>
        <taxon>Dipterocarpaceae</taxon>
        <taxon>Rubroshorea</taxon>
    </lineage>
</organism>
<sequence length="91" mass="9666">MGVAFCERDAVSPVFCVPVFSGSTASRPKTTPTFSSPSFLATLALSPSFPSFRNLIFLDGESGARLVGLLWMGNWHVCQVAVETILLGGTL</sequence>
<proteinExistence type="predicted"/>
<dbReference type="Proteomes" id="UP001054252">
    <property type="component" value="Unassembled WGS sequence"/>
</dbReference>
<gene>
    <name evidence="1" type="ORF">SLEP1_g40603</name>
</gene>
<accession>A0AAV5L428</accession>